<dbReference type="Pfam" id="PF00145">
    <property type="entry name" value="DNA_methylase"/>
    <property type="match status" value="1"/>
</dbReference>
<evidence type="ECO:0000256" key="2">
    <source>
        <dbReference type="ARBA" id="ARBA00022603"/>
    </source>
</evidence>
<comment type="similarity">
    <text evidence="7 8">Belongs to the class I-like SAM-binding methyltransferase superfamily. C5-methyltransferase family.</text>
</comment>
<dbReference type="Gene3D" id="3.40.50.150">
    <property type="entry name" value="Vaccinia Virus protein VP39"/>
    <property type="match status" value="1"/>
</dbReference>
<dbReference type="EC" id="2.1.1.37" evidence="9"/>
<evidence type="ECO:0000256" key="8">
    <source>
        <dbReference type="RuleBase" id="RU000416"/>
    </source>
</evidence>
<keyword evidence="3 7" id="KW-0808">Transferase</keyword>
<dbReference type="GeneID" id="36284415"/>
<evidence type="ECO:0000256" key="10">
    <source>
        <dbReference type="SAM" id="MobiDB-lite"/>
    </source>
</evidence>
<feature type="compositionally biased region" description="Basic and acidic residues" evidence="10">
    <location>
        <begin position="192"/>
        <end position="201"/>
    </location>
</feature>
<dbReference type="PROSITE" id="PS00094">
    <property type="entry name" value="C5_MTASE_1"/>
    <property type="match status" value="1"/>
</dbReference>
<dbReference type="PROSITE" id="PS51679">
    <property type="entry name" value="SAM_MT_C5"/>
    <property type="match status" value="1"/>
</dbReference>
<dbReference type="SMART" id="SM00439">
    <property type="entry name" value="BAH"/>
    <property type="match status" value="2"/>
</dbReference>
<gene>
    <name evidence="12" type="ORF">VC83_01324</name>
</gene>
<dbReference type="NCBIfam" id="TIGR00675">
    <property type="entry name" value="dcm"/>
    <property type="match status" value="1"/>
</dbReference>
<evidence type="ECO:0000256" key="3">
    <source>
        <dbReference type="ARBA" id="ARBA00022679"/>
    </source>
</evidence>
<dbReference type="InterPro" id="IPR001525">
    <property type="entry name" value="C5_MeTfrase"/>
</dbReference>
<name>A0A177AKW2_9PEZI</name>
<dbReference type="eggNOG" id="ENOG502QPKK">
    <property type="taxonomic scope" value="Eukaryota"/>
</dbReference>
<dbReference type="RefSeq" id="XP_024327078.1">
    <property type="nucleotide sequence ID" value="XM_024465007.1"/>
</dbReference>
<keyword evidence="4 7" id="KW-0949">S-adenosyl-L-methionine</keyword>
<dbReference type="InterPro" id="IPR001025">
    <property type="entry name" value="BAH_dom"/>
</dbReference>
<dbReference type="InterPro" id="IPR050390">
    <property type="entry name" value="C5-Methyltransferase"/>
</dbReference>
<dbReference type="Gene3D" id="2.30.30.490">
    <property type="match status" value="2"/>
</dbReference>
<dbReference type="GO" id="GO:0005634">
    <property type="term" value="C:nucleus"/>
    <property type="evidence" value="ECO:0007669"/>
    <property type="project" value="UniProtKB-SubCell"/>
</dbReference>
<dbReference type="PROSITE" id="PS51038">
    <property type="entry name" value="BAH"/>
    <property type="match status" value="2"/>
</dbReference>
<evidence type="ECO:0000259" key="11">
    <source>
        <dbReference type="PROSITE" id="PS51038"/>
    </source>
</evidence>
<feature type="region of interest" description="Disordered" evidence="10">
    <location>
        <begin position="191"/>
        <end position="222"/>
    </location>
</feature>
<dbReference type="GO" id="GO:0044027">
    <property type="term" value="P:negative regulation of gene expression via chromosomal CpG island methylation"/>
    <property type="evidence" value="ECO:0007669"/>
    <property type="project" value="TreeGrafter"/>
</dbReference>
<dbReference type="SUPFAM" id="SSF53335">
    <property type="entry name" value="S-adenosyl-L-methionine-dependent methyltransferases"/>
    <property type="match status" value="1"/>
</dbReference>
<evidence type="ECO:0000256" key="5">
    <source>
        <dbReference type="ARBA" id="ARBA00023125"/>
    </source>
</evidence>
<protein>
    <recommendedName>
        <fullName evidence="9">Cytosine-specific methyltransferase</fullName>
        <ecNumber evidence="9">2.1.1.37</ecNumber>
    </recommendedName>
</protein>
<feature type="compositionally biased region" description="Polar residues" evidence="10">
    <location>
        <begin position="142"/>
        <end position="152"/>
    </location>
</feature>
<dbReference type="GO" id="GO:0032259">
    <property type="term" value="P:methylation"/>
    <property type="evidence" value="ECO:0007669"/>
    <property type="project" value="UniProtKB-KW"/>
</dbReference>
<keyword evidence="2 7" id="KW-0489">Methyltransferase</keyword>
<dbReference type="EMBL" id="KV441388">
    <property type="protein sequence ID" value="OAF61804.1"/>
    <property type="molecule type" value="Genomic_DNA"/>
</dbReference>
<reference evidence="12" key="1">
    <citation type="submission" date="2016-03" db="EMBL/GenBank/DDBJ databases">
        <title>Updated assembly of Pseudogymnoascus destructans, the fungus causing white-nose syndrome of bats.</title>
        <authorList>
            <person name="Palmer J.M."/>
            <person name="Drees K.P."/>
            <person name="Foster J.T."/>
            <person name="Lindner D.L."/>
        </authorList>
    </citation>
    <scope>NUCLEOTIDE SEQUENCE [LARGE SCALE GENOMIC DNA]</scope>
    <source>
        <strain evidence="12">20631-21</strain>
    </source>
</reference>
<comment type="catalytic activity">
    <reaction evidence="9">
        <text>a 2'-deoxycytidine in DNA + S-adenosyl-L-methionine = a 5-methyl-2'-deoxycytidine in DNA + S-adenosyl-L-homocysteine + H(+)</text>
        <dbReference type="Rhea" id="RHEA:13681"/>
        <dbReference type="Rhea" id="RHEA-COMP:11369"/>
        <dbReference type="Rhea" id="RHEA-COMP:11370"/>
        <dbReference type="ChEBI" id="CHEBI:15378"/>
        <dbReference type="ChEBI" id="CHEBI:57856"/>
        <dbReference type="ChEBI" id="CHEBI:59789"/>
        <dbReference type="ChEBI" id="CHEBI:85452"/>
        <dbReference type="ChEBI" id="CHEBI:85454"/>
        <dbReference type="EC" id="2.1.1.37"/>
    </reaction>
</comment>
<dbReference type="PANTHER" id="PTHR10629:SF52">
    <property type="entry name" value="DNA (CYTOSINE-5)-METHYLTRANSFERASE 1"/>
    <property type="match status" value="1"/>
</dbReference>
<dbReference type="AlphaFoldDB" id="A0A177AKW2"/>
<dbReference type="PANTHER" id="PTHR10629">
    <property type="entry name" value="CYTOSINE-SPECIFIC METHYLTRANSFERASE"/>
    <property type="match status" value="1"/>
</dbReference>
<dbReference type="OrthoDB" id="5376140at2759"/>
<accession>A0A177AKW2</accession>
<evidence type="ECO:0000313" key="12">
    <source>
        <dbReference type="EMBL" id="OAF61804.1"/>
    </source>
</evidence>
<feature type="domain" description="BAH" evidence="11">
    <location>
        <begin position="367"/>
        <end position="484"/>
    </location>
</feature>
<dbReference type="GO" id="GO:0003677">
    <property type="term" value="F:DNA binding"/>
    <property type="evidence" value="ECO:0007669"/>
    <property type="project" value="UniProtKB-KW"/>
</dbReference>
<proteinExistence type="inferred from homology"/>
<dbReference type="GO" id="GO:0003886">
    <property type="term" value="F:DNA (cytosine-5-)-methyltransferase activity"/>
    <property type="evidence" value="ECO:0007669"/>
    <property type="project" value="UniProtKB-EC"/>
</dbReference>
<feature type="region of interest" description="Disordered" evidence="10">
    <location>
        <begin position="139"/>
        <end position="177"/>
    </location>
</feature>
<sequence>MESATEEDAESMSDFEEAVLDKRSCIIKSMGYITCDGMQIAADDSVEAVFDDGMEAVSDDGMGDATDDCMENVADDGMEDAIDDGMETVTDDGIRERFQLFFSIHPNLKPDELVNILKDSGWNERVTLRKIYELKNGYDLSPSRNRLPTPTLDSDPGLAPSASSATVGYNESTENLNGELPRVRSPIVIDDDSSHGEHYGGEGKSAILDENSSENSSLEDDDEPFVRVRMPRVSRVRAPRQRTSGVDKATEHTTVTRWIGRLVGGLYVKTLLVCNGDDALNQKGGLVESYVQKGKLGGLIDMTVNRDKLREQGWTGRDYTDKVELIPPVKLVDKKQSKKFYGAAFIDKDRFLPGDCITVRAGIDDRDHLTANGRLKQNIKETAARVWFARIVNIFANKRGDPMAHVRWFSHGGDTFLDETAGPKELFLLDRCDDIEMSTIVGKVNVERCTQIGPSEESDRFKKPNCYFYRFFYDDEETTPVRFEDASFHEENIKFGGTENSQQCFCCARREEIQHELSTRVTGTINEDRSATSFSHDGIKYKLNDCVYMLPRASDEPHTIGQIIHIKCTGGFNWAVKDPSKLRDSVQGIHVTVQILRRYDDFNSDYRTEFKSGEKHAIRDSRRLYLTNRRKTIDVDDKLLGKCQVVHPGRINNLAKYKDLEDTFYVSGREPDCSDGTATRRTFDLEDLEPLNTEDFHDSVDGNEMVGMEEKRHETFSKAGLKLRAMDVFAGCGGLSSGLHEGGAVETLYGIEWDIDASRTLKRNFPHMKVYNENANTLLQRAIQEERGTATGVMKDLQGKPMPPMPKRGDIDFLYGGPPCQDFSGCNRCPKANSIKNSLLTTFLSFVDHYRPKYFLLENVRGLLQHRLGSTQKKSGPGVQGGIQQGSVKFILRALTSLGYSAQFHMLQAAEHGAPQSRRRVFFWGALLGRKLPLYPQPTHVCKGLSAPTNTFTMGSTAPHNPVTVGDAISDLPAFDWRIKVPGEDRQARRQRELGIPTVDVPLGGKAPVGDNCSLYAYGPITEFQREVRRYVKGNIVKNHVTRQWGSQTMLRLARIPMRPQANHNDLPLEHDMACLRNQRASKSNFYPNRYHRLDFKEQFQTCLTNVDPGGENGKILHPTQRRILTVREFARAQGFLDTFTWDPNAQSPSAMYKQIGNAVSLQHGRALGKELFNALYAQWESDKAPNGEEMFPTVDPVDGDEFERFDDDVEMKDIKPDDGWAYKEPIIISDSE</sequence>
<dbReference type="VEuPathDB" id="FungiDB:GMDG_02417"/>
<dbReference type="Proteomes" id="UP000077154">
    <property type="component" value="Unassembled WGS sequence"/>
</dbReference>
<dbReference type="InterPro" id="IPR018117">
    <property type="entry name" value="C5_DNA_meth_AS"/>
</dbReference>
<dbReference type="InterPro" id="IPR029063">
    <property type="entry name" value="SAM-dependent_MTases_sf"/>
</dbReference>
<evidence type="ECO:0000256" key="6">
    <source>
        <dbReference type="ARBA" id="ARBA00023242"/>
    </source>
</evidence>
<feature type="compositionally biased region" description="Polar residues" evidence="10">
    <location>
        <begin position="161"/>
        <end position="176"/>
    </location>
</feature>
<dbReference type="InterPro" id="IPR043151">
    <property type="entry name" value="BAH_sf"/>
</dbReference>
<dbReference type="Gene3D" id="3.90.120.10">
    <property type="entry name" value="DNA Methylase, subunit A, domain 2"/>
    <property type="match status" value="2"/>
</dbReference>
<keyword evidence="6" id="KW-0539">Nucleus</keyword>
<feature type="domain" description="BAH" evidence="11">
    <location>
        <begin position="539"/>
        <end position="681"/>
    </location>
</feature>
<keyword evidence="5" id="KW-0238">DNA-binding</keyword>
<feature type="active site" evidence="7">
    <location>
        <position position="820"/>
    </location>
</feature>
<evidence type="ECO:0000256" key="9">
    <source>
        <dbReference type="RuleBase" id="RU000417"/>
    </source>
</evidence>
<evidence type="ECO:0000256" key="4">
    <source>
        <dbReference type="ARBA" id="ARBA00022691"/>
    </source>
</evidence>
<evidence type="ECO:0000256" key="1">
    <source>
        <dbReference type="ARBA" id="ARBA00004123"/>
    </source>
</evidence>
<dbReference type="Pfam" id="PF01426">
    <property type="entry name" value="BAH"/>
    <property type="match status" value="2"/>
</dbReference>
<comment type="subcellular location">
    <subcellularLocation>
        <location evidence="1">Nucleus</location>
    </subcellularLocation>
</comment>
<dbReference type="GO" id="GO:0003682">
    <property type="term" value="F:chromatin binding"/>
    <property type="evidence" value="ECO:0007669"/>
    <property type="project" value="InterPro"/>
</dbReference>
<dbReference type="PRINTS" id="PR00105">
    <property type="entry name" value="C5METTRFRASE"/>
</dbReference>
<organism evidence="12">
    <name type="scientific">Pseudogymnoascus destructans</name>
    <dbReference type="NCBI Taxonomy" id="655981"/>
    <lineage>
        <taxon>Eukaryota</taxon>
        <taxon>Fungi</taxon>
        <taxon>Dikarya</taxon>
        <taxon>Ascomycota</taxon>
        <taxon>Pezizomycotina</taxon>
        <taxon>Leotiomycetes</taxon>
        <taxon>Thelebolales</taxon>
        <taxon>Thelebolaceae</taxon>
        <taxon>Pseudogymnoascus</taxon>
    </lineage>
</organism>
<evidence type="ECO:0000256" key="7">
    <source>
        <dbReference type="PROSITE-ProRule" id="PRU01016"/>
    </source>
</evidence>